<keyword evidence="3" id="KW-0949">S-adenosyl-L-methionine</keyword>
<dbReference type="AlphaFoldDB" id="A0AAJ3NM00"/>
<dbReference type="Proteomes" id="UP000193387">
    <property type="component" value="Unassembled WGS sequence"/>
</dbReference>
<name>A0AAJ3NM00_9MYCO</name>
<dbReference type="CDD" id="cd02440">
    <property type="entry name" value="AdoMet_MTases"/>
    <property type="match status" value="1"/>
</dbReference>
<keyword evidence="6" id="KW-1185">Reference proteome</keyword>
<keyword evidence="2 5" id="KW-0808">Transferase</keyword>
<comment type="caution">
    <text evidence="5">The sequence shown here is derived from an EMBL/GenBank/DDBJ whole genome shotgun (WGS) entry which is preliminary data.</text>
</comment>
<protein>
    <submittedName>
        <fullName evidence="5">Transferase</fullName>
    </submittedName>
</protein>
<evidence type="ECO:0000259" key="4">
    <source>
        <dbReference type="Pfam" id="PF13649"/>
    </source>
</evidence>
<dbReference type="EMBL" id="LQPR01000049">
    <property type="protein sequence ID" value="ORW69017.1"/>
    <property type="molecule type" value="Genomic_DNA"/>
</dbReference>
<dbReference type="PANTHER" id="PTHR43464:SF19">
    <property type="entry name" value="UBIQUINONE BIOSYNTHESIS O-METHYLTRANSFERASE, MITOCHONDRIAL"/>
    <property type="match status" value="1"/>
</dbReference>
<dbReference type="RefSeq" id="WP_085257229.1">
    <property type="nucleotide sequence ID" value="NZ_LQPR01000049.1"/>
</dbReference>
<evidence type="ECO:0000313" key="6">
    <source>
        <dbReference type="Proteomes" id="UP000193387"/>
    </source>
</evidence>
<dbReference type="SUPFAM" id="SSF53335">
    <property type="entry name" value="S-adenosyl-L-methionine-dependent methyltransferases"/>
    <property type="match status" value="1"/>
</dbReference>
<dbReference type="GO" id="GO:0008168">
    <property type="term" value="F:methyltransferase activity"/>
    <property type="evidence" value="ECO:0007669"/>
    <property type="project" value="UniProtKB-KW"/>
</dbReference>
<evidence type="ECO:0000256" key="1">
    <source>
        <dbReference type="ARBA" id="ARBA00022603"/>
    </source>
</evidence>
<accession>A0AAJ3NM00</accession>
<dbReference type="Gene3D" id="3.40.50.150">
    <property type="entry name" value="Vaccinia Virus protein VP39"/>
    <property type="match status" value="1"/>
</dbReference>
<evidence type="ECO:0000256" key="2">
    <source>
        <dbReference type="ARBA" id="ARBA00022679"/>
    </source>
</evidence>
<sequence length="266" mass="28734">MSTDHPVEPASEAFRHNRESYERLYRGASAFPGAPAPAGIPWDVGQAQPRLMELVALGAIRGEVLDAGCGLGDNAIYLARQGYSVTGLDSSPTGIERARVRAAATGVRVRFEVADITELTGYDGKFDTVVDSAMYHCLDRDGRRAYAAALHRSTKPGARWFLYCFSGDDVNGVIAPMEAVSELDIRDTLENAGWRIDFLGPTTFLGNAAGFSGSFGKLPDAVLRQMSPAQARQMRDMAERMATILPLIDGGRVHLPCTVVHSTRSS</sequence>
<evidence type="ECO:0000313" key="5">
    <source>
        <dbReference type="EMBL" id="ORW69017.1"/>
    </source>
</evidence>
<feature type="domain" description="Methyltransferase" evidence="4">
    <location>
        <begin position="64"/>
        <end position="157"/>
    </location>
</feature>
<proteinExistence type="predicted"/>
<dbReference type="PANTHER" id="PTHR43464">
    <property type="entry name" value="METHYLTRANSFERASE"/>
    <property type="match status" value="1"/>
</dbReference>
<organism evidence="5 6">
    <name type="scientific">Mycobacterium saskatchewanense</name>
    <dbReference type="NCBI Taxonomy" id="220927"/>
    <lineage>
        <taxon>Bacteria</taxon>
        <taxon>Bacillati</taxon>
        <taxon>Actinomycetota</taxon>
        <taxon>Actinomycetes</taxon>
        <taxon>Mycobacteriales</taxon>
        <taxon>Mycobacteriaceae</taxon>
        <taxon>Mycobacterium</taxon>
        <taxon>Mycobacterium simiae complex</taxon>
    </lineage>
</organism>
<dbReference type="GO" id="GO:0032259">
    <property type="term" value="P:methylation"/>
    <property type="evidence" value="ECO:0007669"/>
    <property type="project" value="UniProtKB-KW"/>
</dbReference>
<dbReference type="InterPro" id="IPR041698">
    <property type="entry name" value="Methyltransf_25"/>
</dbReference>
<gene>
    <name evidence="5" type="ORF">AWC23_19880</name>
</gene>
<dbReference type="InterPro" id="IPR029063">
    <property type="entry name" value="SAM-dependent_MTases_sf"/>
</dbReference>
<evidence type="ECO:0000256" key="3">
    <source>
        <dbReference type="ARBA" id="ARBA00022691"/>
    </source>
</evidence>
<dbReference type="Pfam" id="PF13649">
    <property type="entry name" value="Methyltransf_25"/>
    <property type="match status" value="1"/>
</dbReference>
<reference evidence="5 6" key="1">
    <citation type="submission" date="2016-01" db="EMBL/GenBank/DDBJ databases">
        <title>The new phylogeny of the genus Mycobacterium.</title>
        <authorList>
            <person name="Tarcisio F."/>
            <person name="Conor M."/>
            <person name="Antonella G."/>
            <person name="Elisabetta G."/>
            <person name="Giulia F.S."/>
            <person name="Sara T."/>
            <person name="Anna F."/>
            <person name="Clotilde B."/>
            <person name="Roberto B."/>
            <person name="Veronica D.S."/>
            <person name="Fabio R."/>
            <person name="Monica P."/>
            <person name="Olivier J."/>
            <person name="Enrico T."/>
            <person name="Nicola S."/>
        </authorList>
    </citation>
    <scope>NUCLEOTIDE SEQUENCE [LARGE SCALE GENOMIC DNA]</scope>
    <source>
        <strain evidence="5 6">DSM 44616</strain>
    </source>
</reference>
<keyword evidence="1" id="KW-0489">Methyltransferase</keyword>